<proteinExistence type="predicted"/>
<dbReference type="AlphaFoldDB" id="A0A1F7KAM2"/>
<dbReference type="GO" id="GO:0003723">
    <property type="term" value="F:RNA binding"/>
    <property type="evidence" value="ECO:0007669"/>
    <property type="project" value="UniProtKB-KW"/>
</dbReference>
<accession>A0A1F7KAM2</accession>
<dbReference type="PANTHER" id="PTHR43694:SF1">
    <property type="entry name" value="RIBONUCLEASE J"/>
    <property type="match status" value="1"/>
</dbReference>
<dbReference type="SMART" id="SM00849">
    <property type="entry name" value="Lactamase_B"/>
    <property type="match status" value="1"/>
</dbReference>
<dbReference type="GO" id="GO:0004527">
    <property type="term" value="F:exonuclease activity"/>
    <property type="evidence" value="ECO:0007669"/>
    <property type="project" value="UniProtKB-KW"/>
</dbReference>
<dbReference type="Pfam" id="PF22505">
    <property type="entry name" value="RNase_J_b_CASP"/>
    <property type="match status" value="1"/>
</dbReference>
<keyword evidence="4" id="KW-0694">RNA-binding</keyword>
<keyword evidence="2" id="KW-0540">Nuclease</keyword>
<protein>
    <recommendedName>
        <fullName evidence="5">Metallo-beta-lactamase domain-containing protein</fullName>
    </recommendedName>
</protein>
<dbReference type="Pfam" id="PF00753">
    <property type="entry name" value="Lactamase_B"/>
    <property type="match status" value="1"/>
</dbReference>
<evidence type="ECO:0000256" key="4">
    <source>
        <dbReference type="ARBA" id="ARBA00022884"/>
    </source>
</evidence>
<keyword evidence="3" id="KW-0378">Hydrolase</keyword>
<dbReference type="InterPro" id="IPR041636">
    <property type="entry name" value="RNase_J_C"/>
</dbReference>
<dbReference type="Pfam" id="PF17770">
    <property type="entry name" value="RNase_J_C"/>
    <property type="match status" value="1"/>
</dbReference>
<dbReference type="InterPro" id="IPR001279">
    <property type="entry name" value="Metallo-B-lactamas"/>
</dbReference>
<reference evidence="6 7" key="1">
    <citation type="journal article" date="2016" name="Nat. Commun.">
        <title>Thousands of microbial genomes shed light on interconnected biogeochemical processes in an aquifer system.</title>
        <authorList>
            <person name="Anantharaman K."/>
            <person name="Brown C.T."/>
            <person name="Hug L.A."/>
            <person name="Sharon I."/>
            <person name="Castelle C.J."/>
            <person name="Probst A.J."/>
            <person name="Thomas B.C."/>
            <person name="Singh A."/>
            <person name="Wilkins M.J."/>
            <person name="Karaoz U."/>
            <person name="Brodie E.L."/>
            <person name="Williams K.H."/>
            <person name="Hubbard S.S."/>
            <person name="Banfield J.F."/>
        </authorList>
    </citation>
    <scope>NUCLEOTIDE SEQUENCE [LARGE SCALE GENOMIC DNA]</scope>
</reference>
<keyword evidence="3" id="KW-0269">Exonuclease</keyword>
<dbReference type="CDD" id="cd07714">
    <property type="entry name" value="RNaseJ_MBL-fold"/>
    <property type="match status" value="1"/>
</dbReference>
<dbReference type="Gene3D" id="3.10.20.580">
    <property type="match status" value="1"/>
</dbReference>
<dbReference type="Gene3D" id="3.60.15.10">
    <property type="entry name" value="Ribonuclease Z/Hydroxyacylglutathione hydrolase-like"/>
    <property type="match status" value="1"/>
</dbReference>
<feature type="domain" description="Metallo-beta-lactamase" evidence="5">
    <location>
        <begin position="17"/>
        <end position="216"/>
    </location>
</feature>
<dbReference type="SUPFAM" id="SSF56281">
    <property type="entry name" value="Metallo-hydrolase/oxidoreductase"/>
    <property type="match status" value="1"/>
</dbReference>
<dbReference type="InterPro" id="IPR055132">
    <property type="entry name" value="RNase_J_b_CASP"/>
</dbReference>
<dbReference type="EMBL" id="MGBG01000013">
    <property type="protein sequence ID" value="OGK64901.1"/>
    <property type="molecule type" value="Genomic_DNA"/>
</dbReference>
<evidence type="ECO:0000256" key="1">
    <source>
        <dbReference type="ARBA" id="ARBA00022490"/>
    </source>
</evidence>
<sequence length="540" mass="60558">MKLRIIPFGGQSNVTKNMFVYELWDQGQIKDILLVDCGVGFVSELSNLGVDFVIPDTSYLKDKKHLIRALLITHGHDDHIGATPFILPQLGFPPVFAPKLAALLIEEKLKELNLKEAKINQIKFHQDYQFGAFKARYIHMTHSIPDTTHILIQTPAGNVYHGSDFKFDLTPVYGAPPDFNEINRAGESGIKVLLSDALGAEREGFTLSEAIVGSTFEEEMRRTKGRFFMTTFASNISRIKQCVEAALKFNRKLCFVGRTMKRNMEIAINENYIRLNREHVIGEDQAKKLPPKSVCVILTGSQGEFNSALDKISSNKHPFIRVQHLDRILFSADPIPGNEAHVQEVIEGLIELGAEVIYTAIRDQLHTSGHGSQGDHRLLVRLTRPQYLVPIGTTVKHGRAYANVMQDLGYKETDIIRLHDGEPLVLEAGKVHTDKKILLRDMLVDGRSVGDVGETILKERQSLGKEGVLVVIVKDKSVKLISKGFIYNEQAFYKDLEALANRIINQTKSDKSLAEALTNQLSSFINTRYERAPEVIPVIL</sequence>
<dbReference type="NCBIfam" id="TIGR00649">
    <property type="entry name" value="MG423"/>
    <property type="match status" value="1"/>
</dbReference>
<gene>
    <name evidence="6" type="ORF">A2209_04360</name>
</gene>
<evidence type="ECO:0000256" key="3">
    <source>
        <dbReference type="ARBA" id="ARBA00022839"/>
    </source>
</evidence>
<evidence type="ECO:0000313" key="6">
    <source>
        <dbReference type="EMBL" id="OGK64901.1"/>
    </source>
</evidence>
<keyword evidence="1" id="KW-0963">Cytoplasm</keyword>
<dbReference type="InterPro" id="IPR042173">
    <property type="entry name" value="RNase_J_2"/>
</dbReference>
<dbReference type="Proteomes" id="UP000178450">
    <property type="component" value="Unassembled WGS sequence"/>
</dbReference>
<evidence type="ECO:0000256" key="2">
    <source>
        <dbReference type="ARBA" id="ARBA00022722"/>
    </source>
</evidence>
<dbReference type="InterPro" id="IPR004613">
    <property type="entry name" value="RNase_J"/>
</dbReference>
<dbReference type="PANTHER" id="PTHR43694">
    <property type="entry name" value="RIBONUCLEASE J"/>
    <property type="match status" value="1"/>
</dbReference>
<dbReference type="GO" id="GO:0046872">
    <property type="term" value="F:metal ion binding"/>
    <property type="evidence" value="ECO:0007669"/>
    <property type="project" value="InterPro"/>
</dbReference>
<dbReference type="InterPro" id="IPR036866">
    <property type="entry name" value="RibonucZ/Hydroxyglut_hydro"/>
</dbReference>
<dbReference type="Gene3D" id="3.40.50.10710">
    <property type="entry name" value="Metallo-hydrolase/oxidoreductase"/>
    <property type="match status" value="1"/>
</dbReference>
<organism evidence="6 7">
    <name type="scientific">Candidatus Roizmanbacteria bacterium RIFOXYA1_FULL_41_12</name>
    <dbReference type="NCBI Taxonomy" id="1802082"/>
    <lineage>
        <taxon>Bacteria</taxon>
        <taxon>Candidatus Roizmaniibacteriota</taxon>
    </lineage>
</organism>
<evidence type="ECO:0000313" key="7">
    <source>
        <dbReference type="Proteomes" id="UP000178450"/>
    </source>
</evidence>
<name>A0A1F7KAM2_9BACT</name>
<comment type="caution">
    <text evidence="6">The sequence shown here is derived from an EMBL/GenBank/DDBJ whole genome shotgun (WGS) entry which is preliminary data.</text>
</comment>
<evidence type="ECO:0000259" key="5">
    <source>
        <dbReference type="SMART" id="SM00849"/>
    </source>
</evidence>